<dbReference type="Proteomes" id="UP001306592">
    <property type="component" value="Unassembled WGS sequence"/>
</dbReference>
<dbReference type="EMBL" id="JBANEI010000007">
    <property type="protein sequence ID" value="MEI2682399.1"/>
    <property type="molecule type" value="Genomic_DNA"/>
</dbReference>
<feature type="transmembrane region" description="Helical" evidence="1">
    <location>
        <begin position="85"/>
        <end position="102"/>
    </location>
</feature>
<feature type="transmembrane region" description="Helical" evidence="1">
    <location>
        <begin position="138"/>
        <end position="158"/>
    </location>
</feature>
<feature type="transmembrane region" description="Helical" evidence="1">
    <location>
        <begin position="55"/>
        <end position="73"/>
    </location>
</feature>
<feature type="transmembrane region" description="Helical" evidence="1">
    <location>
        <begin position="217"/>
        <end position="237"/>
    </location>
</feature>
<feature type="transmembrane region" description="Helical" evidence="1">
    <location>
        <begin position="365"/>
        <end position="382"/>
    </location>
</feature>
<feature type="transmembrane region" description="Helical" evidence="1">
    <location>
        <begin position="108"/>
        <end position="131"/>
    </location>
</feature>
<keyword evidence="1" id="KW-0472">Membrane</keyword>
<dbReference type="PANTHER" id="PTHR23537">
    <property type="match status" value="1"/>
</dbReference>
<dbReference type="Pfam" id="PF06779">
    <property type="entry name" value="MFS_4"/>
    <property type="match status" value="1"/>
</dbReference>
<feature type="transmembrane region" description="Helical" evidence="1">
    <location>
        <begin position="332"/>
        <end position="353"/>
    </location>
</feature>
<dbReference type="RefSeq" id="WP_336203196.1">
    <property type="nucleotide sequence ID" value="NZ_JBANEI010000007.1"/>
</dbReference>
<keyword evidence="1" id="KW-0812">Transmembrane</keyword>
<feature type="transmembrane region" description="Helical" evidence="1">
    <location>
        <begin position="299"/>
        <end position="320"/>
    </location>
</feature>
<evidence type="ECO:0000256" key="1">
    <source>
        <dbReference type="SAM" id="Phobius"/>
    </source>
</evidence>
<feature type="transmembrane region" description="Helical" evidence="1">
    <location>
        <begin position="170"/>
        <end position="196"/>
    </location>
</feature>
<dbReference type="PANTHER" id="PTHR23537:SF1">
    <property type="entry name" value="SUGAR TRANSPORTER"/>
    <property type="match status" value="1"/>
</dbReference>
<accession>A0ABU8DFV8</accession>
<evidence type="ECO:0000313" key="2">
    <source>
        <dbReference type="EMBL" id="MEI2682399.1"/>
    </source>
</evidence>
<dbReference type="CDD" id="cd06180">
    <property type="entry name" value="MFS_YjiJ"/>
    <property type="match status" value="1"/>
</dbReference>
<evidence type="ECO:0000313" key="3">
    <source>
        <dbReference type="Proteomes" id="UP001306592"/>
    </source>
</evidence>
<dbReference type="InterPro" id="IPR036259">
    <property type="entry name" value="MFS_trans_sf"/>
</dbReference>
<keyword evidence="1" id="KW-1133">Transmembrane helix</keyword>
<organism evidence="2 3">
    <name type="scientific">Erwinia aphidicola</name>
    <dbReference type="NCBI Taxonomy" id="68334"/>
    <lineage>
        <taxon>Bacteria</taxon>
        <taxon>Pseudomonadati</taxon>
        <taxon>Pseudomonadota</taxon>
        <taxon>Gammaproteobacteria</taxon>
        <taxon>Enterobacterales</taxon>
        <taxon>Erwiniaceae</taxon>
        <taxon>Erwinia</taxon>
    </lineage>
</organism>
<proteinExistence type="predicted"/>
<feature type="transmembrane region" description="Helical" evidence="1">
    <location>
        <begin position="16"/>
        <end position="35"/>
    </location>
</feature>
<dbReference type="SUPFAM" id="SSF103473">
    <property type="entry name" value="MFS general substrate transporter"/>
    <property type="match status" value="1"/>
</dbReference>
<dbReference type="InterPro" id="IPR010645">
    <property type="entry name" value="MFS_4"/>
</dbReference>
<dbReference type="Gene3D" id="1.20.1250.20">
    <property type="entry name" value="MFS general substrate transporter like domains"/>
    <property type="match status" value="2"/>
</dbReference>
<keyword evidence="3" id="KW-1185">Reference proteome</keyword>
<comment type="caution">
    <text evidence="2">The sequence shown here is derived from an EMBL/GenBank/DDBJ whole genome shotgun (WGS) entry which is preliminary data.</text>
</comment>
<reference evidence="2 3" key="1">
    <citation type="submission" date="2024-02" db="EMBL/GenBank/DDBJ databases">
        <title>First report Erwinia aphidicola in onion in Chile.</title>
        <authorList>
            <person name="Valenzuela M."/>
            <person name="Pena M."/>
            <person name="Dutta B."/>
        </authorList>
    </citation>
    <scope>NUCLEOTIDE SEQUENCE [LARGE SCALE GENOMIC DNA]</scope>
    <source>
        <strain evidence="2 3">QCJ3A</strain>
    </source>
</reference>
<name>A0ABU8DFV8_ERWAP</name>
<sequence>MPHSDKERLNRSNIRTAAYGVLLLALGVGISRFLYTPMLPKMLEEKIFTFPQLAWLASANYGGYLVGSLLFSWSGFHRPRSQNMVFIFSVLSVVLLFAMAGVDRVNIALVVRFLAGLASAALMIFGSVTVLHHTNNHWVTASLFSGVGVGILLGNEYVNFGIALQLHAASLWLGAGVIGLILLVLLVILSPTAIAFTPESQQRPRRKSSVVGWWQLAIVYGLAGFAYIIVATFLPLISHQLANSVISQHLWSLVGLAIIPGCFFWLLMEHRFGITLSLIFNLILQAICVLLSLNGHSPLLLILCCLGFGFTFMGTTALVMPLAKKLPVPAGINLMALVTFTYGIGQVCGPLMTGLLQGQGDPLKISIIAGAGALFIAALFCLKRSTAI</sequence>
<protein>
    <submittedName>
        <fullName evidence="2">YbfB/YjiJ family MFS transporter</fullName>
    </submittedName>
</protein>
<feature type="transmembrane region" description="Helical" evidence="1">
    <location>
        <begin position="249"/>
        <end position="267"/>
    </location>
</feature>
<gene>
    <name evidence="2" type="ORF">V8N49_12110</name>
</gene>
<feature type="transmembrane region" description="Helical" evidence="1">
    <location>
        <begin position="274"/>
        <end position="293"/>
    </location>
</feature>